<gene>
    <name evidence="7" type="ORF">ACFOEB_17555</name>
</gene>
<dbReference type="SUPFAM" id="SSF88659">
    <property type="entry name" value="Sigma3 and sigma4 domains of RNA polymerase sigma factors"/>
    <property type="match status" value="1"/>
</dbReference>
<feature type="domain" description="RNA polymerase sigma-70 region 2" evidence="5">
    <location>
        <begin position="75"/>
        <end position="141"/>
    </location>
</feature>
<dbReference type="SUPFAM" id="SSF88946">
    <property type="entry name" value="Sigma2 domain of RNA polymerase sigma factors"/>
    <property type="match status" value="1"/>
</dbReference>
<dbReference type="PANTHER" id="PTHR43133">
    <property type="entry name" value="RNA POLYMERASE ECF-TYPE SIGMA FACTO"/>
    <property type="match status" value="1"/>
</dbReference>
<dbReference type="Gene3D" id="1.10.10.10">
    <property type="entry name" value="Winged helix-like DNA-binding domain superfamily/Winged helix DNA-binding domain"/>
    <property type="match status" value="1"/>
</dbReference>
<dbReference type="NCBIfam" id="TIGR02937">
    <property type="entry name" value="sigma70-ECF"/>
    <property type="match status" value="1"/>
</dbReference>
<reference evidence="8" key="1">
    <citation type="journal article" date="2019" name="Int. J. Syst. Evol. Microbiol.">
        <title>The Global Catalogue of Microorganisms (GCM) 10K type strain sequencing project: providing services to taxonomists for standard genome sequencing and annotation.</title>
        <authorList>
            <consortium name="The Broad Institute Genomics Platform"/>
            <consortium name="The Broad Institute Genome Sequencing Center for Infectious Disease"/>
            <person name="Wu L."/>
            <person name="Ma J."/>
        </authorList>
    </citation>
    <scope>NUCLEOTIDE SEQUENCE [LARGE SCALE GENOMIC DNA]</scope>
    <source>
        <strain evidence="8">KCTC 52141</strain>
    </source>
</reference>
<keyword evidence="2" id="KW-0805">Transcription regulation</keyword>
<dbReference type="Gene3D" id="1.10.1740.10">
    <property type="match status" value="1"/>
</dbReference>
<name>A0ABV7HT85_9GAMM</name>
<evidence type="ECO:0000256" key="4">
    <source>
        <dbReference type="ARBA" id="ARBA00023163"/>
    </source>
</evidence>
<organism evidence="7 8">
    <name type="scientific">Gilvimarinus japonicus</name>
    <dbReference type="NCBI Taxonomy" id="1796469"/>
    <lineage>
        <taxon>Bacteria</taxon>
        <taxon>Pseudomonadati</taxon>
        <taxon>Pseudomonadota</taxon>
        <taxon>Gammaproteobacteria</taxon>
        <taxon>Cellvibrionales</taxon>
        <taxon>Cellvibrionaceae</taxon>
        <taxon>Gilvimarinus</taxon>
    </lineage>
</organism>
<keyword evidence="4" id="KW-0804">Transcription</keyword>
<comment type="caution">
    <text evidence="7">The sequence shown here is derived from an EMBL/GenBank/DDBJ whole genome shotgun (WGS) entry which is preliminary data.</text>
</comment>
<evidence type="ECO:0000259" key="6">
    <source>
        <dbReference type="Pfam" id="PF08281"/>
    </source>
</evidence>
<protein>
    <submittedName>
        <fullName evidence="7">RNA polymerase sigma factor</fullName>
    </submittedName>
</protein>
<dbReference type="Pfam" id="PF04542">
    <property type="entry name" value="Sigma70_r2"/>
    <property type="match status" value="1"/>
</dbReference>
<dbReference type="InterPro" id="IPR039425">
    <property type="entry name" value="RNA_pol_sigma-70-like"/>
</dbReference>
<evidence type="ECO:0000256" key="3">
    <source>
        <dbReference type="ARBA" id="ARBA00023082"/>
    </source>
</evidence>
<dbReference type="Pfam" id="PF08281">
    <property type="entry name" value="Sigma70_r4_2"/>
    <property type="match status" value="1"/>
</dbReference>
<comment type="similarity">
    <text evidence="1">Belongs to the sigma-70 factor family. ECF subfamily.</text>
</comment>
<dbReference type="CDD" id="cd06171">
    <property type="entry name" value="Sigma70_r4"/>
    <property type="match status" value="1"/>
</dbReference>
<dbReference type="InterPro" id="IPR013324">
    <property type="entry name" value="RNA_pol_sigma_r3/r4-like"/>
</dbReference>
<evidence type="ECO:0000313" key="8">
    <source>
        <dbReference type="Proteomes" id="UP001595548"/>
    </source>
</evidence>
<proteinExistence type="inferred from homology"/>
<keyword evidence="3" id="KW-0731">Sigma factor</keyword>
<dbReference type="InterPro" id="IPR013325">
    <property type="entry name" value="RNA_pol_sigma_r2"/>
</dbReference>
<evidence type="ECO:0000313" key="7">
    <source>
        <dbReference type="EMBL" id="MFC3157019.1"/>
    </source>
</evidence>
<keyword evidence="8" id="KW-1185">Reference proteome</keyword>
<evidence type="ECO:0000256" key="2">
    <source>
        <dbReference type="ARBA" id="ARBA00023015"/>
    </source>
</evidence>
<evidence type="ECO:0000256" key="1">
    <source>
        <dbReference type="ARBA" id="ARBA00010641"/>
    </source>
</evidence>
<dbReference type="InterPro" id="IPR007627">
    <property type="entry name" value="RNA_pol_sigma70_r2"/>
</dbReference>
<sequence length="254" mass="28679">MLYYAITDLNGALQQHWGWAITARDTPARSAVTLDKKEKLRLLSAINTATINPSTPDEQLVTAAQQGSEAALVELINRYQTLLLAVARALVGHAHAEDTVQEAWISIHRSLTTFEGRSSFKTWAARIVSNEAKTRLRRESRLVALDDSELERPTLDDNCFKANGHWASKPSRWHSETPDSLLEEQQLKRCIDKTLTLLPDRQKAAFLLRDLEQRPLDEIADLLAISNANVRVLLHRARLTLLQVVDHYQETGQC</sequence>
<dbReference type="InterPro" id="IPR013249">
    <property type="entry name" value="RNA_pol_sigma70_r4_t2"/>
</dbReference>
<dbReference type="InterPro" id="IPR036388">
    <property type="entry name" value="WH-like_DNA-bd_sf"/>
</dbReference>
<feature type="domain" description="RNA polymerase sigma factor 70 region 4 type 2" evidence="6">
    <location>
        <begin position="189"/>
        <end position="241"/>
    </location>
</feature>
<dbReference type="InterPro" id="IPR014284">
    <property type="entry name" value="RNA_pol_sigma-70_dom"/>
</dbReference>
<dbReference type="EMBL" id="JBHRTL010000031">
    <property type="protein sequence ID" value="MFC3157019.1"/>
    <property type="molecule type" value="Genomic_DNA"/>
</dbReference>
<evidence type="ECO:0000259" key="5">
    <source>
        <dbReference type="Pfam" id="PF04542"/>
    </source>
</evidence>
<dbReference type="PANTHER" id="PTHR43133:SF53">
    <property type="entry name" value="ECF RNA POLYMERASE SIGMA-E FACTOR"/>
    <property type="match status" value="1"/>
</dbReference>
<accession>A0ABV7HT85</accession>
<dbReference type="RefSeq" id="WP_382418545.1">
    <property type="nucleotide sequence ID" value="NZ_AP031500.1"/>
</dbReference>
<dbReference type="Proteomes" id="UP001595548">
    <property type="component" value="Unassembled WGS sequence"/>
</dbReference>